<feature type="region of interest" description="Disordered" evidence="9">
    <location>
        <begin position="314"/>
        <end position="341"/>
    </location>
</feature>
<feature type="region of interest" description="Disordered" evidence="9">
    <location>
        <begin position="1583"/>
        <end position="1606"/>
    </location>
</feature>
<feature type="region of interest" description="Disordered" evidence="9">
    <location>
        <begin position="101"/>
        <end position="147"/>
    </location>
</feature>
<evidence type="ECO:0000256" key="3">
    <source>
        <dbReference type="ARBA" id="ARBA00022741"/>
    </source>
</evidence>
<feature type="compositionally biased region" description="Polar residues" evidence="9">
    <location>
        <begin position="548"/>
        <end position="564"/>
    </location>
</feature>
<comment type="caution">
    <text evidence="12">The sequence shown here is derived from an EMBL/GenBank/DDBJ whole genome shotgun (WGS) entry which is preliminary data.</text>
</comment>
<gene>
    <name evidence="12" type="ORF">B0T17DRAFT_591280</name>
</gene>
<dbReference type="PANTHER" id="PTHR45797:SF1">
    <property type="entry name" value="HELICASE ARIP4"/>
    <property type="match status" value="1"/>
</dbReference>
<dbReference type="PROSITE" id="PS51192">
    <property type="entry name" value="HELICASE_ATP_BIND_1"/>
    <property type="match status" value="1"/>
</dbReference>
<name>A0AA40C1U0_9PEZI</name>
<keyword evidence="5" id="KW-0347">Helicase</keyword>
<feature type="region of interest" description="Disordered" evidence="9">
    <location>
        <begin position="1680"/>
        <end position="1702"/>
    </location>
</feature>
<dbReference type="InterPro" id="IPR044574">
    <property type="entry name" value="ARIP4-like"/>
</dbReference>
<dbReference type="Proteomes" id="UP001174934">
    <property type="component" value="Unassembled WGS sequence"/>
</dbReference>
<dbReference type="CDD" id="cd18793">
    <property type="entry name" value="SF2_C_SNF"/>
    <property type="match status" value="1"/>
</dbReference>
<feature type="domain" description="Helicase C-terminal" evidence="11">
    <location>
        <begin position="1279"/>
        <end position="1426"/>
    </location>
</feature>
<keyword evidence="4" id="KW-0378">Hydrolase</keyword>
<feature type="compositionally biased region" description="Polar residues" evidence="9">
    <location>
        <begin position="600"/>
        <end position="610"/>
    </location>
</feature>
<evidence type="ECO:0000256" key="8">
    <source>
        <dbReference type="ARBA" id="ARBA00023242"/>
    </source>
</evidence>
<dbReference type="EMBL" id="JAULSR010000004">
    <property type="protein sequence ID" value="KAK0621383.1"/>
    <property type="molecule type" value="Genomic_DNA"/>
</dbReference>
<feature type="region of interest" description="Disordered" evidence="9">
    <location>
        <begin position="746"/>
        <end position="850"/>
    </location>
</feature>
<proteinExistence type="inferred from homology"/>
<dbReference type="GO" id="GO:0005634">
    <property type="term" value="C:nucleus"/>
    <property type="evidence" value="ECO:0007669"/>
    <property type="project" value="UniProtKB-SubCell"/>
</dbReference>
<dbReference type="GO" id="GO:0016887">
    <property type="term" value="F:ATP hydrolysis activity"/>
    <property type="evidence" value="ECO:0007669"/>
    <property type="project" value="InterPro"/>
</dbReference>
<dbReference type="InterPro" id="IPR001650">
    <property type="entry name" value="Helicase_C-like"/>
</dbReference>
<evidence type="ECO:0000259" key="11">
    <source>
        <dbReference type="PROSITE" id="PS51194"/>
    </source>
</evidence>
<comment type="subcellular location">
    <subcellularLocation>
        <location evidence="1">Nucleus</location>
    </subcellularLocation>
</comment>
<feature type="region of interest" description="Disordered" evidence="9">
    <location>
        <begin position="481"/>
        <end position="525"/>
    </location>
</feature>
<dbReference type="GO" id="GO:0004386">
    <property type="term" value="F:helicase activity"/>
    <property type="evidence" value="ECO:0007669"/>
    <property type="project" value="UniProtKB-KW"/>
</dbReference>
<comment type="similarity">
    <text evidence="2">Belongs to the SNF2/RAD54 helicase family.</text>
</comment>
<evidence type="ECO:0000256" key="9">
    <source>
        <dbReference type="SAM" id="MobiDB-lite"/>
    </source>
</evidence>
<keyword evidence="8" id="KW-0539">Nucleus</keyword>
<feature type="domain" description="Helicase ATP-binding" evidence="10">
    <location>
        <begin position="910"/>
        <end position="1098"/>
    </location>
</feature>
<dbReference type="Pfam" id="PF24580">
    <property type="entry name" value="DUF7607"/>
    <property type="match status" value="1"/>
</dbReference>
<dbReference type="PROSITE" id="PS51194">
    <property type="entry name" value="HELICASE_CTER"/>
    <property type="match status" value="1"/>
</dbReference>
<evidence type="ECO:0000256" key="7">
    <source>
        <dbReference type="ARBA" id="ARBA00023125"/>
    </source>
</evidence>
<dbReference type="GO" id="GO:0005524">
    <property type="term" value="F:ATP binding"/>
    <property type="evidence" value="ECO:0007669"/>
    <property type="project" value="UniProtKB-KW"/>
</dbReference>
<feature type="compositionally biased region" description="Basic and acidic residues" evidence="9">
    <location>
        <begin position="583"/>
        <end position="593"/>
    </location>
</feature>
<evidence type="ECO:0000256" key="2">
    <source>
        <dbReference type="ARBA" id="ARBA00007025"/>
    </source>
</evidence>
<evidence type="ECO:0000256" key="6">
    <source>
        <dbReference type="ARBA" id="ARBA00022840"/>
    </source>
</evidence>
<reference evidence="12" key="1">
    <citation type="submission" date="2023-06" db="EMBL/GenBank/DDBJ databases">
        <title>Genome-scale phylogeny and comparative genomics of the fungal order Sordariales.</title>
        <authorList>
            <consortium name="Lawrence Berkeley National Laboratory"/>
            <person name="Hensen N."/>
            <person name="Bonometti L."/>
            <person name="Westerberg I."/>
            <person name="Brannstrom I.O."/>
            <person name="Guillou S."/>
            <person name="Cros-Aarteil S."/>
            <person name="Calhoun S."/>
            <person name="Haridas S."/>
            <person name="Kuo A."/>
            <person name="Mondo S."/>
            <person name="Pangilinan J."/>
            <person name="Riley R."/>
            <person name="LaButti K."/>
            <person name="Andreopoulos B."/>
            <person name="Lipzen A."/>
            <person name="Chen C."/>
            <person name="Yanf M."/>
            <person name="Daum C."/>
            <person name="Ng V."/>
            <person name="Clum A."/>
            <person name="Steindorff A."/>
            <person name="Ohm R."/>
            <person name="Martin F."/>
            <person name="Silar P."/>
            <person name="Natvig D."/>
            <person name="Lalanne C."/>
            <person name="Gautier V."/>
            <person name="Ament-velasquez S.L."/>
            <person name="Kruys A."/>
            <person name="Hutchinson M.I."/>
            <person name="Powell A.J."/>
            <person name="Barry K."/>
            <person name="Miller A.N."/>
            <person name="Grigoriev I.V."/>
            <person name="Debuchy R."/>
            <person name="Gladieux P."/>
            <person name="Thoren M.H."/>
            <person name="Johannesson H."/>
        </authorList>
    </citation>
    <scope>NUCLEOTIDE SEQUENCE</scope>
    <source>
        <strain evidence="12">SMH3391-2</strain>
    </source>
</reference>
<accession>A0AA40C1U0</accession>
<feature type="compositionally biased region" description="Polar residues" evidence="9">
    <location>
        <begin position="747"/>
        <end position="756"/>
    </location>
</feature>
<feature type="compositionally biased region" description="Acidic residues" evidence="9">
    <location>
        <begin position="496"/>
        <end position="517"/>
    </location>
</feature>
<dbReference type="Gene3D" id="3.40.50.10810">
    <property type="entry name" value="Tandem AAA-ATPase domain"/>
    <property type="match status" value="1"/>
</dbReference>
<organism evidence="12 13">
    <name type="scientific">Bombardia bombarda</name>
    <dbReference type="NCBI Taxonomy" id="252184"/>
    <lineage>
        <taxon>Eukaryota</taxon>
        <taxon>Fungi</taxon>
        <taxon>Dikarya</taxon>
        <taxon>Ascomycota</taxon>
        <taxon>Pezizomycotina</taxon>
        <taxon>Sordariomycetes</taxon>
        <taxon>Sordariomycetidae</taxon>
        <taxon>Sordariales</taxon>
        <taxon>Lasiosphaeriaceae</taxon>
        <taxon>Bombardia</taxon>
    </lineage>
</organism>
<dbReference type="InterPro" id="IPR014001">
    <property type="entry name" value="Helicase_ATP-bd"/>
</dbReference>
<feature type="region of interest" description="Disordered" evidence="9">
    <location>
        <begin position="184"/>
        <end position="237"/>
    </location>
</feature>
<dbReference type="Pfam" id="PF00176">
    <property type="entry name" value="SNF2-rel_dom"/>
    <property type="match status" value="1"/>
</dbReference>
<evidence type="ECO:0000256" key="5">
    <source>
        <dbReference type="ARBA" id="ARBA00022806"/>
    </source>
</evidence>
<feature type="compositionally biased region" description="Low complexity" evidence="9">
    <location>
        <begin position="194"/>
        <end position="206"/>
    </location>
</feature>
<evidence type="ECO:0000256" key="1">
    <source>
        <dbReference type="ARBA" id="ARBA00004123"/>
    </source>
</evidence>
<evidence type="ECO:0000259" key="10">
    <source>
        <dbReference type="PROSITE" id="PS51192"/>
    </source>
</evidence>
<feature type="compositionally biased region" description="Acidic residues" evidence="9">
    <location>
        <begin position="783"/>
        <end position="802"/>
    </location>
</feature>
<feature type="compositionally biased region" description="Polar residues" evidence="9">
    <location>
        <begin position="1583"/>
        <end position="1594"/>
    </location>
</feature>
<dbReference type="Pfam" id="PF00271">
    <property type="entry name" value="Helicase_C"/>
    <property type="match status" value="1"/>
</dbReference>
<keyword evidence="6" id="KW-0067">ATP-binding</keyword>
<dbReference type="InterPro" id="IPR049730">
    <property type="entry name" value="SNF2/RAD54-like_C"/>
</dbReference>
<evidence type="ECO:0000313" key="12">
    <source>
        <dbReference type="EMBL" id="KAK0621383.1"/>
    </source>
</evidence>
<feature type="compositionally biased region" description="Polar residues" evidence="9">
    <location>
        <begin position="766"/>
        <end position="775"/>
    </location>
</feature>
<dbReference type="InterPro" id="IPR056026">
    <property type="entry name" value="DUF7607"/>
</dbReference>
<feature type="compositionally biased region" description="Polar residues" evidence="9">
    <location>
        <begin position="133"/>
        <end position="146"/>
    </location>
</feature>
<feature type="compositionally biased region" description="Basic and acidic residues" evidence="9">
    <location>
        <begin position="826"/>
        <end position="850"/>
    </location>
</feature>
<keyword evidence="7" id="KW-0238">DNA-binding</keyword>
<feature type="region of interest" description="Disordered" evidence="9">
    <location>
        <begin position="539"/>
        <end position="620"/>
    </location>
</feature>
<evidence type="ECO:0000313" key="13">
    <source>
        <dbReference type="Proteomes" id="UP001174934"/>
    </source>
</evidence>
<feature type="region of interest" description="Disordered" evidence="9">
    <location>
        <begin position="159"/>
        <end position="178"/>
    </location>
</feature>
<dbReference type="GO" id="GO:0003677">
    <property type="term" value="F:DNA binding"/>
    <property type="evidence" value="ECO:0007669"/>
    <property type="project" value="UniProtKB-KW"/>
</dbReference>
<keyword evidence="13" id="KW-1185">Reference proteome</keyword>
<dbReference type="SMART" id="SM00490">
    <property type="entry name" value="HELICc"/>
    <property type="match status" value="1"/>
</dbReference>
<dbReference type="InterPro" id="IPR000330">
    <property type="entry name" value="SNF2_N"/>
</dbReference>
<dbReference type="InterPro" id="IPR038718">
    <property type="entry name" value="SNF2-like_sf"/>
</dbReference>
<protein>
    <submittedName>
        <fullName evidence="12">Uncharacterized protein</fullName>
    </submittedName>
</protein>
<dbReference type="InterPro" id="IPR027417">
    <property type="entry name" value="P-loop_NTPase"/>
</dbReference>
<dbReference type="SUPFAM" id="SSF52540">
    <property type="entry name" value="P-loop containing nucleoside triphosphate hydrolases"/>
    <property type="match status" value="2"/>
</dbReference>
<sequence length="1827" mass="206253">MEEGERMDPFLWDVDRVVRELCTSKRSWISRSAPKLPDPARLEALIRDQEVDGETLLTYQDEFSVKMLWEALEIKKAPHQLSVNAAIKQFKNRSPLYRDWKRRQLDESNSGSDEDVTPSAKRKSPNKDYPRPTAQTLSNPEPTMNGTHAVHNMTLEEEASIHRPVSPSPSDKVQDAPIADSGGLERMAEEESTPRASSSESSISEEPPSKKRRFMTTGDESLNREPEEFLDRPSYNSLDNTTEDFLLDLAGEFAYLGSAALKPGQITRLSVTDDSDTSLSLQEFSIVRPRGILLGRQLQISQTMKRFLRSGVSISDHIDPEPEDDNVLPQFGESDDDESLDSGTWRELQDEEQGLQNAKVDIPELSKEEVNSTIKDAIQDLEAVWTATKRPQLENTARTKWNKARRHHSRMHDIQMAKDWLEHLDSRRSQNIQDILHQQWHNKDEVKQKATNWLDLTVFDSLKQHWLITLLEDPRQPAKLAKNSIPRPKKELVPSGEDEEILTSESEGDNDFIDDRDDNFIDDRDDNAIFGFDEMEIDSNQHQEQEQNRSPVSQTHSRATTPQDRGSHDLHQTPLQIEGGQAEETKLKPDTPPEPRATSPEITDIQSSADSRTHIPIPPPLEDPVAIADVGVEYWQKVGDNERLTIAVLYNWSLRQRQLILDAVANHSHKEIWDLHVLAMLQEREVIQTDGNVLGFYLMKLFDCYVAGTADRLEKRKIHTATVYELRQHKARFRRLCSLIQGAAPQISPSPATLKTPTRRKKRVRSSQTPENVATQMVRMATEDPEEEPEADKEEPEVDIDAMSEGSSDADDMPKSSAKKRRRNFQRRDEGAKDLRETTRRHAEELDQRRRLLREKMAQDGAVPGDKSRLIVNETKESDEQALIYINESIGSKIKDHQIEGVRFMWNQVVVQSRVRQGCLLAHTMGLGKTMQVITLLVVIAEASSSQDPSVYSQIPEELRTSKTIILCPAGLVENWIDEIAIWAPKNLLGQVFKLSSAVPDRDRYPLVKEWASVGGMLVTGYDLFTSLVRGDEDIGRLLHESPNIVIGDEAHNIKNPKSFRHQSTAGFRTMSRIAMTGSPLTNNVMDYYAMINWVAPNYLADIAEFKQRFSNPINEGLYADSNPNAKRKARKLLHVLKATVDPKVHRKDINVLLKELPAKKEFIITVPLTPIQKKAYEAYLESLMNSKMENQVKGQAGIWSLVAILKLLLAHPQIFKWKLENPQKDAKTTQKSARVGAGDGDEDDMVFPQDLMSDVLATVSHRDIQAFTHSNKVMVLFKILDECKRVGDKVLIFSQSIATLDYLEDIFNRQKRRFNRLDGATKISGRQDSIKKFNSDDEAEGYLISTKAGGVGLNIYGANRVVIFDFKYTPTDEQQAIGRAYRIGQTKQVYVYWLTVGGTFESTVHNNAVFKSQLASRVVDKKNPDPWSRRIGNHFAMPTIPNHEDYRAKMLGEDEVLDVLLKDDNYYKLMPNVTTTETFEKEEEYELTPEDQREAEQDIELERLRIQDPEEFKRRDQERLQRMGADINVASYFGGVRQATSAGGKSRMEDVFTSHNNPGKTSRLIKILVPEHMRGVQIQGQPISASNPASNGISPAGNPANESVLPNLRSDYQQMADPLTSQAASRSTIGAPNPMEYSMKPPPGQQIADPLTSQALSPSIAGELTPIFASGSYFAPTPSVRPSVWPSVQSPGSRAGGISRISRDENESRVCLALQDAFDRVRAKNPLTPDNVITRINTALDGQQFEGLPRVDKLQNVEKYLKPPHNRFAEAVLAGHIIPAELALMERAQLEEKSAQYNAMSEADFQNEVWTRSNGVAHVGTTQTAT</sequence>
<feature type="compositionally biased region" description="Basic and acidic residues" evidence="9">
    <location>
        <begin position="221"/>
        <end position="231"/>
    </location>
</feature>
<evidence type="ECO:0000256" key="4">
    <source>
        <dbReference type="ARBA" id="ARBA00022801"/>
    </source>
</evidence>
<dbReference type="Gene3D" id="3.40.50.300">
    <property type="entry name" value="P-loop containing nucleotide triphosphate hydrolases"/>
    <property type="match status" value="1"/>
</dbReference>
<keyword evidence="3" id="KW-0547">Nucleotide-binding</keyword>
<dbReference type="PANTHER" id="PTHR45797">
    <property type="entry name" value="RAD54-LIKE"/>
    <property type="match status" value="1"/>
</dbReference>
<dbReference type="SMART" id="SM00487">
    <property type="entry name" value="DEXDc"/>
    <property type="match status" value="1"/>
</dbReference>